<organism evidence="1 2">
    <name type="scientific">Neurospora intermedia</name>
    <dbReference type="NCBI Taxonomy" id="5142"/>
    <lineage>
        <taxon>Eukaryota</taxon>
        <taxon>Fungi</taxon>
        <taxon>Dikarya</taxon>
        <taxon>Ascomycota</taxon>
        <taxon>Pezizomycotina</taxon>
        <taxon>Sordariomycetes</taxon>
        <taxon>Sordariomycetidae</taxon>
        <taxon>Sordariales</taxon>
        <taxon>Sordariaceae</taxon>
        <taxon>Neurospora</taxon>
    </lineage>
</organism>
<evidence type="ECO:0000313" key="1">
    <source>
        <dbReference type="EMBL" id="KAL0465229.1"/>
    </source>
</evidence>
<dbReference type="Proteomes" id="UP001451303">
    <property type="component" value="Unassembled WGS sequence"/>
</dbReference>
<gene>
    <name evidence="1" type="ORF">QR685DRAFT_538987</name>
</gene>
<protein>
    <submittedName>
        <fullName evidence="1">Uncharacterized protein</fullName>
    </submittedName>
</protein>
<proteinExistence type="predicted"/>
<name>A0ABR3CXR5_NEUIN</name>
<keyword evidence="2" id="KW-1185">Reference proteome</keyword>
<sequence length="119" mass="13342">MDQISSRHLLRPANQTAESRSMLLFVNQDGDQDEDVAQRHHYHQTVRLNLVCCSQMSCLCHYAIAVQHRACDEPHCSAALVALLSAFSGTLLDRATSVPANTSATLYHQKDYTRLRSTQ</sequence>
<comment type="caution">
    <text evidence="1">The sequence shown here is derived from an EMBL/GenBank/DDBJ whole genome shotgun (WGS) entry which is preliminary data.</text>
</comment>
<accession>A0ABR3CXR5</accession>
<dbReference type="EMBL" id="JAVLET010000018">
    <property type="protein sequence ID" value="KAL0465229.1"/>
    <property type="molecule type" value="Genomic_DNA"/>
</dbReference>
<reference evidence="1 2" key="1">
    <citation type="submission" date="2023-09" db="EMBL/GenBank/DDBJ databases">
        <title>Multi-omics analysis of a traditional fermented food reveals byproduct-associated fungal strains for waste-to-food upcycling.</title>
        <authorList>
            <consortium name="Lawrence Berkeley National Laboratory"/>
            <person name="Rekdal V.M."/>
            <person name="Villalobos-Escobedo J.M."/>
            <person name="Rodriguez-Valeron N."/>
            <person name="Garcia M.O."/>
            <person name="Vasquez D.P."/>
            <person name="Damayanti I."/>
            <person name="Sorensen P.M."/>
            <person name="Baidoo E.E."/>
            <person name="De Carvalho A.C."/>
            <person name="Riley R."/>
            <person name="Lipzen A."/>
            <person name="He G."/>
            <person name="Yan M."/>
            <person name="Haridas S."/>
            <person name="Daum C."/>
            <person name="Yoshinaga Y."/>
            <person name="Ng V."/>
            <person name="Grigoriev I.V."/>
            <person name="Munk R."/>
            <person name="Nuraida L."/>
            <person name="Wijaya C.H."/>
            <person name="Morales P.-C."/>
            <person name="Keasling J.D."/>
        </authorList>
    </citation>
    <scope>NUCLEOTIDE SEQUENCE [LARGE SCALE GENOMIC DNA]</scope>
    <source>
        <strain evidence="1 2">FGSC 2613</strain>
    </source>
</reference>
<evidence type="ECO:0000313" key="2">
    <source>
        <dbReference type="Proteomes" id="UP001451303"/>
    </source>
</evidence>